<comment type="caution">
    <text evidence="7">The sequence shown here is derived from an EMBL/GenBank/DDBJ whole genome shotgun (WGS) entry which is preliminary data.</text>
</comment>
<dbReference type="InterPro" id="IPR020097">
    <property type="entry name" value="PsdUridine_synth_TruA_a/b_dom"/>
</dbReference>
<gene>
    <name evidence="7" type="ORF">IE077_002900</name>
</gene>
<evidence type="ECO:0000256" key="5">
    <source>
        <dbReference type="SAM" id="MobiDB-lite"/>
    </source>
</evidence>
<comment type="similarity">
    <text evidence="1 4">Belongs to the tRNA pseudouridine synthase TruA family.</text>
</comment>
<evidence type="ECO:0000256" key="3">
    <source>
        <dbReference type="ARBA" id="ARBA00023235"/>
    </source>
</evidence>
<keyword evidence="2 4" id="KW-0819">tRNA processing</keyword>
<proteinExistence type="inferred from homology"/>
<protein>
    <recommendedName>
        <fullName evidence="4">tRNA pseudouridine synthase</fullName>
        <ecNumber evidence="4">5.4.99.12</ecNumber>
    </recommendedName>
</protein>
<feature type="non-terminal residue" evidence="7">
    <location>
        <position position="1"/>
    </location>
</feature>
<evidence type="ECO:0000313" key="7">
    <source>
        <dbReference type="EMBL" id="KAF8820711.1"/>
    </source>
</evidence>
<dbReference type="InterPro" id="IPR001406">
    <property type="entry name" value="PsdUridine_synth_TruA"/>
</dbReference>
<dbReference type="Pfam" id="PF01416">
    <property type="entry name" value="PseudoU_synth_1"/>
    <property type="match status" value="1"/>
</dbReference>
<sequence length="189" mass="21391">VKEDILKSSSGQHYKIFAMELKGQSFLLNQIRKMLGLAIEVYRGTAPSNAIEECLKTSEKRYIHLAPPEGLLLLKPEYKRYNAYRVGPPSNTPPLDLSTIDAEITAFKQNNLYPKMFEAIQGGIWEKWLRILSKYPFNTAGIPSEIMNKGASELYPDSVDTPLWKEEEILPDASATRLSNEESSEIKKP</sequence>
<evidence type="ECO:0000256" key="1">
    <source>
        <dbReference type="ARBA" id="ARBA00009375"/>
    </source>
</evidence>
<feature type="region of interest" description="Disordered" evidence="5">
    <location>
        <begin position="170"/>
        <end position="189"/>
    </location>
</feature>
<evidence type="ECO:0000256" key="4">
    <source>
        <dbReference type="RuleBase" id="RU003792"/>
    </source>
</evidence>
<comment type="catalytic activity">
    <reaction evidence="4">
        <text>uridine(38/39/40) in tRNA = pseudouridine(38/39/40) in tRNA</text>
        <dbReference type="Rhea" id="RHEA:22376"/>
        <dbReference type="Rhea" id="RHEA-COMP:10085"/>
        <dbReference type="Rhea" id="RHEA-COMP:10087"/>
        <dbReference type="ChEBI" id="CHEBI:65314"/>
        <dbReference type="ChEBI" id="CHEBI:65315"/>
        <dbReference type="EC" id="5.4.99.12"/>
    </reaction>
</comment>
<dbReference type="PANTHER" id="PTHR11142:SF4">
    <property type="entry name" value="PSEUDOURIDYLATE SYNTHASE 1 HOMOLOG"/>
    <property type="match status" value="1"/>
</dbReference>
<reference evidence="7 8" key="1">
    <citation type="journal article" date="2020" name="bioRxiv">
        <title>Metabolic contributions of an alphaproteobacterial endosymbiont in the apicomplexan Cardiosporidium cionae.</title>
        <authorList>
            <person name="Hunter E.S."/>
            <person name="Paight C.J."/>
            <person name="Lane C.E."/>
        </authorList>
    </citation>
    <scope>NUCLEOTIDE SEQUENCE [LARGE SCALE GENOMIC DNA]</scope>
    <source>
        <strain evidence="7">ESH_2018</strain>
    </source>
</reference>
<keyword evidence="8" id="KW-1185">Reference proteome</keyword>
<dbReference type="InterPro" id="IPR020095">
    <property type="entry name" value="PsdUridine_synth_TruA_C"/>
</dbReference>
<feature type="domain" description="Pseudouridine synthase I TruA alpha/beta" evidence="6">
    <location>
        <begin position="8"/>
        <end position="78"/>
    </location>
</feature>
<dbReference type="EMBL" id="JADAQX010000320">
    <property type="protein sequence ID" value="KAF8820711.1"/>
    <property type="molecule type" value="Genomic_DNA"/>
</dbReference>
<name>A0ABQ7J9S5_9APIC</name>
<dbReference type="InterPro" id="IPR020103">
    <property type="entry name" value="PsdUridine_synth_cat_dom_sf"/>
</dbReference>
<dbReference type="SUPFAM" id="SSF55120">
    <property type="entry name" value="Pseudouridine synthase"/>
    <property type="match status" value="1"/>
</dbReference>
<dbReference type="EC" id="5.4.99.12" evidence="4"/>
<evidence type="ECO:0000256" key="2">
    <source>
        <dbReference type="ARBA" id="ARBA00022694"/>
    </source>
</evidence>
<accession>A0ABQ7J9S5</accession>
<dbReference type="PANTHER" id="PTHR11142">
    <property type="entry name" value="PSEUDOURIDYLATE SYNTHASE"/>
    <property type="match status" value="1"/>
</dbReference>
<evidence type="ECO:0000259" key="6">
    <source>
        <dbReference type="Pfam" id="PF01416"/>
    </source>
</evidence>
<keyword evidence="3 4" id="KW-0413">Isomerase</keyword>
<dbReference type="Gene3D" id="3.30.70.660">
    <property type="entry name" value="Pseudouridine synthase I, catalytic domain, C-terminal subdomain"/>
    <property type="match status" value="1"/>
</dbReference>
<organism evidence="7 8">
    <name type="scientific">Cardiosporidium cionae</name>
    <dbReference type="NCBI Taxonomy" id="476202"/>
    <lineage>
        <taxon>Eukaryota</taxon>
        <taxon>Sar</taxon>
        <taxon>Alveolata</taxon>
        <taxon>Apicomplexa</taxon>
        <taxon>Aconoidasida</taxon>
        <taxon>Nephromycida</taxon>
        <taxon>Cardiosporidium</taxon>
    </lineage>
</organism>
<dbReference type="Proteomes" id="UP000823046">
    <property type="component" value="Unassembled WGS sequence"/>
</dbReference>
<evidence type="ECO:0000313" key="8">
    <source>
        <dbReference type="Proteomes" id="UP000823046"/>
    </source>
</evidence>